<feature type="transmembrane region" description="Helical" evidence="7">
    <location>
        <begin position="163"/>
        <end position="184"/>
    </location>
</feature>
<comment type="subcellular location">
    <subcellularLocation>
        <location evidence="1">Membrane</location>
        <topology evidence="1">Multi-pass membrane protein</topology>
    </subcellularLocation>
</comment>
<dbReference type="RefSeq" id="XP_018263385.1">
    <property type="nucleotide sequence ID" value="XM_018408174.1"/>
</dbReference>
<feature type="transmembrane region" description="Helical" evidence="7">
    <location>
        <begin position="137"/>
        <end position="157"/>
    </location>
</feature>
<evidence type="ECO:0000313" key="9">
    <source>
        <dbReference type="EMBL" id="OBR85543.1"/>
    </source>
</evidence>
<evidence type="ECO:0000256" key="3">
    <source>
        <dbReference type="ARBA" id="ARBA00022692"/>
    </source>
</evidence>
<feature type="transmembrane region" description="Helical" evidence="7">
    <location>
        <begin position="323"/>
        <end position="346"/>
    </location>
</feature>
<keyword evidence="11" id="KW-1185">Reference proteome</keyword>
<reference evidence="9" key="1">
    <citation type="submission" date="2013-07" db="EMBL/GenBank/DDBJ databases">
        <title>The Genome Sequence of Cryptococcus dejecticola CBS10117.</title>
        <authorList>
            <consortium name="The Broad Institute Genome Sequencing Platform"/>
            <person name="Cuomo C."/>
            <person name="Litvintseva A."/>
            <person name="Chen Y."/>
            <person name="Heitman J."/>
            <person name="Sun S."/>
            <person name="Springer D."/>
            <person name="Dromer F."/>
            <person name="Young S.K."/>
            <person name="Zeng Q."/>
            <person name="Gargeya S."/>
            <person name="Fitzgerald M."/>
            <person name="Abouelleil A."/>
            <person name="Alvarado L."/>
            <person name="Berlin A.M."/>
            <person name="Chapman S.B."/>
            <person name="Dewar J."/>
            <person name="Goldberg J."/>
            <person name="Griggs A."/>
            <person name="Gujja S."/>
            <person name="Hansen M."/>
            <person name="Howarth C."/>
            <person name="Imamovic A."/>
            <person name="Larimer J."/>
            <person name="McCowan C."/>
            <person name="Murphy C."/>
            <person name="Pearson M."/>
            <person name="Priest M."/>
            <person name="Roberts A."/>
            <person name="Saif S."/>
            <person name="Shea T."/>
            <person name="Sykes S."/>
            <person name="Wortman J."/>
            <person name="Nusbaum C."/>
            <person name="Birren B."/>
        </authorList>
    </citation>
    <scope>NUCLEOTIDE SEQUENCE [LARGE SCALE GENOMIC DNA]</scope>
    <source>
        <strain evidence="9">CBS 10117</strain>
    </source>
</reference>
<feature type="region of interest" description="Disordered" evidence="6">
    <location>
        <begin position="1"/>
        <end position="20"/>
    </location>
</feature>
<feature type="transmembrane region" description="Helical" evidence="7">
    <location>
        <begin position="87"/>
        <end position="107"/>
    </location>
</feature>
<dbReference type="Pfam" id="PF01490">
    <property type="entry name" value="Aa_trans"/>
    <property type="match status" value="1"/>
</dbReference>
<reference evidence="10" key="3">
    <citation type="submission" date="2024-02" db="EMBL/GenBank/DDBJ databases">
        <title>Comparative genomics of Cryptococcus and Kwoniella reveals pathogenesis evolution and contrasting modes of karyotype evolution via chromosome fusion or intercentromeric recombination.</title>
        <authorList>
            <person name="Coelho M.A."/>
            <person name="David-Palma M."/>
            <person name="Shea T."/>
            <person name="Bowers K."/>
            <person name="McGinley-Smith S."/>
            <person name="Mohammad A.W."/>
            <person name="Gnirke A."/>
            <person name="Yurkov A.M."/>
            <person name="Nowrousian M."/>
            <person name="Sun S."/>
            <person name="Cuomo C.A."/>
            <person name="Heitman J."/>
        </authorList>
    </citation>
    <scope>NUCLEOTIDE SEQUENCE</scope>
    <source>
        <strain evidence="10">CBS 10117</strain>
    </source>
</reference>
<feature type="transmembrane region" description="Helical" evidence="7">
    <location>
        <begin position="434"/>
        <end position="453"/>
    </location>
</feature>
<dbReference type="Proteomes" id="UP000078595">
    <property type="component" value="Chromosome 5"/>
</dbReference>
<keyword evidence="3 7" id="KW-0812">Transmembrane</keyword>
<dbReference type="STRING" id="1296121.A0A1A6A657"/>
<feature type="compositionally biased region" description="Low complexity" evidence="6">
    <location>
        <begin position="10"/>
        <end position="20"/>
    </location>
</feature>
<dbReference type="PANTHER" id="PTHR22950">
    <property type="entry name" value="AMINO ACID TRANSPORTER"/>
    <property type="match status" value="1"/>
</dbReference>
<keyword evidence="4 7" id="KW-1133">Transmembrane helix</keyword>
<dbReference type="InterPro" id="IPR013057">
    <property type="entry name" value="AA_transpt_TM"/>
</dbReference>
<evidence type="ECO:0000256" key="7">
    <source>
        <dbReference type="SAM" id="Phobius"/>
    </source>
</evidence>
<protein>
    <recommendedName>
        <fullName evidence="8">Amino acid transporter transmembrane domain-containing protein</fullName>
    </recommendedName>
</protein>
<dbReference type="GO" id="GO:0015179">
    <property type="term" value="F:L-amino acid transmembrane transporter activity"/>
    <property type="evidence" value="ECO:0007669"/>
    <property type="project" value="TreeGrafter"/>
</dbReference>
<dbReference type="EMBL" id="KI894031">
    <property type="protein sequence ID" value="OBR85543.1"/>
    <property type="molecule type" value="Genomic_DNA"/>
</dbReference>
<evidence type="ECO:0000256" key="6">
    <source>
        <dbReference type="SAM" id="MobiDB-lite"/>
    </source>
</evidence>
<feature type="transmembrane region" description="Helical" evidence="7">
    <location>
        <begin position="196"/>
        <end position="218"/>
    </location>
</feature>
<feature type="transmembrane region" description="Helical" evidence="7">
    <location>
        <begin position="281"/>
        <end position="303"/>
    </location>
</feature>
<dbReference type="AlphaFoldDB" id="A0A1A6A657"/>
<evidence type="ECO:0000259" key="8">
    <source>
        <dbReference type="Pfam" id="PF01490"/>
    </source>
</evidence>
<reference evidence="10" key="2">
    <citation type="submission" date="2013-07" db="EMBL/GenBank/DDBJ databases">
        <authorList>
            <consortium name="The Broad Institute Genome Sequencing Platform"/>
            <person name="Cuomo C."/>
            <person name="Litvintseva A."/>
            <person name="Chen Y."/>
            <person name="Heitman J."/>
            <person name="Sun S."/>
            <person name="Springer D."/>
            <person name="Dromer F."/>
            <person name="Young S.K."/>
            <person name="Zeng Q."/>
            <person name="Gargeya S."/>
            <person name="Fitzgerald M."/>
            <person name="Abouelleil A."/>
            <person name="Alvarado L."/>
            <person name="Berlin A.M."/>
            <person name="Chapman S.B."/>
            <person name="Dewar J."/>
            <person name="Goldberg J."/>
            <person name="Griggs A."/>
            <person name="Gujja S."/>
            <person name="Hansen M."/>
            <person name="Howarth C."/>
            <person name="Imamovic A."/>
            <person name="Larimer J."/>
            <person name="McCowan C."/>
            <person name="Murphy C."/>
            <person name="Pearson M."/>
            <person name="Priest M."/>
            <person name="Roberts A."/>
            <person name="Saif S."/>
            <person name="Shea T."/>
            <person name="Sykes S."/>
            <person name="Wortman J."/>
            <person name="Nusbaum C."/>
            <person name="Birren B."/>
        </authorList>
    </citation>
    <scope>NUCLEOTIDE SEQUENCE</scope>
    <source>
        <strain evidence="10">CBS 10117</strain>
    </source>
</reference>
<feature type="transmembrane region" description="Helical" evidence="7">
    <location>
        <begin position="238"/>
        <end position="260"/>
    </location>
</feature>
<evidence type="ECO:0000313" key="10">
    <source>
        <dbReference type="EMBL" id="WWC61558.1"/>
    </source>
</evidence>
<evidence type="ECO:0000256" key="4">
    <source>
        <dbReference type="ARBA" id="ARBA00022989"/>
    </source>
</evidence>
<dbReference type="GO" id="GO:0016020">
    <property type="term" value="C:membrane"/>
    <property type="evidence" value="ECO:0007669"/>
    <property type="project" value="UniProtKB-SubCell"/>
</dbReference>
<organism evidence="9">
    <name type="scientific">Kwoniella dejecticola CBS 10117</name>
    <dbReference type="NCBI Taxonomy" id="1296121"/>
    <lineage>
        <taxon>Eukaryota</taxon>
        <taxon>Fungi</taxon>
        <taxon>Dikarya</taxon>
        <taxon>Basidiomycota</taxon>
        <taxon>Agaricomycotina</taxon>
        <taxon>Tremellomycetes</taxon>
        <taxon>Tremellales</taxon>
        <taxon>Cryptococcaceae</taxon>
        <taxon>Kwoniella</taxon>
    </lineage>
</organism>
<accession>A0A1A6A657</accession>
<keyword evidence="5 7" id="KW-0472">Membrane</keyword>
<dbReference type="EMBL" id="CP144534">
    <property type="protein sequence ID" value="WWC61558.1"/>
    <property type="molecule type" value="Genomic_DNA"/>
</dbReference>
<sequence>MELEELDQNAASPEEGGSAAAHDKVASIKLTDAAVVKDVVQDAVWGEITDDGPNYRSLSFWRAVVLETKSQLGLGVLGMPATFNTVGMIPGILICLSMASIVTWTAYCMGRFKRNHPEVYSVGDAGGVVFGRIGKELFGLAYLLQMVTGVGSTMLSVSISLNAISLNAICTVAFVVIGATVIASGAALKTLQNIGWLGWVGVTCIMVSVFTLSIGVGVTDRPSAAPQSGPWSKDTKLFGNPTLTEAMNAVNIMLFAYAGIPNYLPLASEMRNMQDYGKTVLVSQTFVTVIYLVISGVVYHFVGQYVSSPALGSAGPMMKRVCYGLAFLGLVVGGVLNLHLLAKYLFVRILGDTPHLSRSTKIHNLTWYGLVGGCATVAFLIAEAIPVFSHLLSLTGALTCSVLCLQLQSFMWLYDNWTTEKRDNTWKVMSAFNIIINVLGWFIMGMGTYAAVIEIKNGSTNKPFSCADNSA</sequence>
<dbReference type="VEuPathDB" id="FungiDB:I303_04879"/>
<dbReference type="GeneID" id="28968578"/>
<dbReference type="KEGG" id="kdj:28968578"/>
<evidence type="ECO:0000256" key="5">
    <source>
        <dbReference type="ARBA" id="ARBA00023136"/>
    </source>
</evidence>
<evidence type="ECO:0000256" key="2">
    <source>
        <dbReference type="ARBA" id="ARBA00008066"/>
    </source>
</evidence>
<feature type="domain" description="Amino acid transporter transmembrane" evidence="8">
    <location>
        <begin position="57"/>
        <end position="452"/>
    </location>
</feature>
<evidence type="ECO:0000313" key="11">
    <source>
        <dbReference type="Proteomes" id="UP000078595"/>
    </source>
</evidence>
<proteinExistence type="inferred from homology"/>
<evidence type="ECO:0000256" key="1">
    <source>
        <dbReference type="ARBA" id="ARBA00004141"/>
    </source>
</evidence>
<feature type="transmembrane region" description="Helical" evidence="7">
    <location>
        <begin position="367"/>
        <end position="388"/>
    </location>
</feature>
<gene>
    <name evidence="9" type="ORF">I303_04879</name>
    <name evidence="10" type="ORF">I303_104142</name>
</gene>
<comment type="similarity">
    <text evidence="2">Belongs to the amino acid/polyamine transporter 2 family.</text>
</comment>
<dbReference type="OrthoDB" id="40134at2759"/>
<dbReference type="PANTHER" id="PTHR22950:SF683">
    <property type="entry name" value="AMINO ACID TRANSPORTER (EUROFUNG)"/>
    <property type="match status" value="1"/>
</dbReference>
<name>A0A1A6A657_9TREE</name>
<feature type="transmembrane region" description="Helical" evidence="7">
    <location>
        <begin position="394"/>
        <end position="414"/>
    </location>
</feature>